<dbReference type="Gene3D" id="3.30.1010.10">
    <property type="entry name" value="Phosphatidylinositol 3-kinase Catalytic Subunit, Chain A, domain 4"/>
    <property type="match status" value="1"/>
</dbReference>
<dbReference type="Pfam" id="PF00454">
    <property type="entry name" value="PI3_PI4_kinase"/>
    <property type="match status" value="1"/>
</dbReference>
<dbReference type="InterPro" id="IPR000403">
    <property type="entry name" value="PI3/4_kinase_cat_dom"/>
</dbReference>
<dbReference type="GO" id="GO:0031931">
    <property type="term" value="C:TORC1 complex"/>
    <property type="evidence" value="ECO:0007669"/>
    <property type="project" value="TreeGrafter"/>
</dbReference>
<dbReference type="InterPro" id="IPR014009">
    <property type="entry name" value="PIK_FAT"/>
</dbReference>
<dbReference type="PROSITE" id="PS51190">
    <property type="entry name" value="FATC"/>
    <property type="match status" value="1"/>
</dbReference>
<feature type="domain" description="PI3K/PI4K catalytic" evidence="13">
    <location>
        <begin position="1889"/>
        <end position="2230"/>
    </location>
</feature>
<dbReference type="SMART" id="SM01343">
    <property type="entry name" value="FATC"/>
    <property type="match status" value="1"/>
</dbReference>
<dbReference type="GO" id="GO:0016242">
    <property type="term" value="P:negative regulation of macroautophagy"/>
    <property type="evidence" value="ECO:0007669"/>
    <property type="project" value="TreeGrafter"/>
</dbReference>
<keyword evidence="7" id="KW-0067">ATP-binding</keyword>
<dbReference type="GO" id="GO:0031929">
    <property type="term" value="P:TOR signaling"/>
    <property type="evidence" value="ECO:0007669"/>
    <property type="project" value="TreeGrafter"/>
</dbReference>
<dbReference type="PROSITE" id="PS00916">
    <property type="entry name" value="PI3_4_KINASE_2"/>
    <property type="match status" value="1"/>
</dbReference>
<dbReference type="FunFam" id="3.30.1010.10:FF:000010">
    <property type="entry name" value="serine/threonine-protein kinase SMG1 isoform X1"/>
    <property type="match status" value="1"/>
</dbReference>
<dbReference type="InterPro" id="IPR011009">
    <property type="entry name" value="Kinase-like_dom_sf"/>
</dbReference>
<dbReference type="GO" id="GO:0005524">
    <property type="term" value="F:ATP binding"/>
    <property type="evidence" value="ECO:0007669"/>
    <property type="project" value="UniProtKB-KW"/>
</dbReference>
<dbReference type="InterPro" id="IPR050517">
    <property type="entry name" value="DDR_Repair_Kinase"/>
</dbReference>
<evidence type="ECO:0000256" key="3">
    <source>
        <dbReference type="ARBA" id="ARBA00022527"/>
    </source>
</evidence>
<evidence type="ECO:0000256" key="2">
    <source>
        <dbReference type="ARBA" id="ARBA00012513"/>
    </source>
</evidence>
<feature type="region of interest" description="Disordered" evidence="12">
    <location>
        <begin position="1"/>
        <end position="57"/>
    </location>
</feature>
<evidence type="ECO:0000256" key="12">
    <source>
        <dbReference type="SAM" id="MobiDB-lite"/>
    </source>
</evidence>
<dbReference type="InterPro" id="IPR031559">
    <property type="entry name" value="SMG1"/>
</dbReference>
<dbReference type="SUPFAM" id="SSF56112">
    <property type="entry name" value="Protein kinase-like (PK-like)"/>
    <property type="match status" value="1"/>
</dbReference>
<dbReference type="CDD" id="cd05170">
    <property type="entry name" value="PIKKc_SMG1"/>
    <property type="match status" value="1"/>
</dbReference>
<evidence type="ECO:0000256" key="8">
    <source>
        <dbReference type="ARBA" id="ARBA00023161"/>
    </source>
</evidence>
<feature type="region of interest" description="Disordered" evidence="12">
    <location>
        <begin position="3273"/>
        <end position="3294"/>
    </location>
</feature>
<keyword evidence="6 16" id="KW-0418">Kinase</keyword>
<dbReference type="EC" id="2.7.11.1" evidence="2"/>
<dbReference type="SMART" id="SM00146">
    <property type="entry name" value="PI3Kc"/>
    <property type="match status" value="1"/>
</dbReference>
<dbReference type="FunFam" id="1.10.1070.11:FF:000008">
    <property type="entry name" value="serine/threonine-protein kinase SMG1 isoform X2"/>
    <property type="match status" value="1"/>
</dbReference>
<dbReference type="PANTHER" id="PTHR11139:SF119">
    <property type="entry name" value="SERINE_THREONINE-PROTEIN KINASE SMG1"/>
    <property type="match status" value="1"/>
</dbReference>
<dbReference type="InterPro" id="IPR018936">
    <property type="entry name" value="PI3/4_kinase_CS"/>
</dbReference>
<evidence type="ECO:0000256" key="10">
    <source>
        <dbReference type="ARBA" id="ARBA00048679"/>
    </source>
</evidence>
<protein>
    <recommendedName>
        <fullName evidence="2">non-specific serine/threonine protein kinase</fullName>
        <ecNumber evidence="2">2.7.11.1</ecNumber>
    </recommendedName>
</protein>
<feature type="compositionally biased region" description="Gly residues" evidence="12">
    <location>
        <begin position="25"/>
        <end position="38"/>
    </location>
</feature>
<keyword evidence="8" id="KW-0866">Nonsense-mediated mRNA decay</keyword>
<keyword evidence="3" id="KW-0723">Serine/threonine-protein kinase</keyword>
<dbReference type="EMBL" id="HBUE01037498">
    <property type="protein sequence ID" value="CAG6459403.1"/>
    <property type="molecule type" value="Transcribed_RNA"/>
</dbReference>
<dbReference type="PROSITE" id="PS50290">
    <property type="entry name" value="PI3_4_KINASE_3"/>
    <property type="match status" value="1"/>
</dbReference>
<comment type="catalytic activity">
    <reaction evidence="10">
        <text>L-seryl-[protein] + ATP = O-phospho-L-seryl-[protein] + ADP + H(+)</text>
        <dbReference type="Rhea" id="RHEA:17989"/>
        <dbReference type="Rhea" id="RHEA-COMP:9863"/>
        <dbReference type="Rhea" id="RHEA-COMP:11604"/>
        <dbReference type="ChEBI" id="CHEBI:15378"/>
        <dbReference type="ChEBI" id="CHEBI:29999"/>
        <dbReference type="ChEBI" id="CHEBI:30616"/>
        <dbReference type="ChEBI" id="CHEBI:83421"/>
        <dbReference type="ChEBI" id="CHEBI:456216"/>
        <dbReference type="EC" id="2.7.11.1"/>
    </reaction>
</comment>
<dbReference type="PROSITE" id="PS51189">
    <property type="entry name" value="FAT"/>
    <property type="match status" value="1"/>
</dbReference>
<evidence type="ECO:0000256" key="9">
    <source>
        <dbReference type="ARBA" id="ARBA00047899"/>
    </source>
</evidence>
<evidence type="ECO:0000313" key="16">
    <source>
        <dbReference type="EMBL" id="CAG6459403.1"/>
    </source>
</evidence>
<dbReference type="Pfam" id="PF02260">
    <property type="entry name" value="FATC"/>
    <property type="match status" value="1"/>
</dbReference>
<dbReference type="InterPro" id="IPR039414">
    <property type="entry name" value="SMG1_PIKKc"/>
</dbReference>
<dbReference type="Pfam" id="PF15785">
    <property type="entry name" value="SMG1"/>
    <property type="match status" value="1"/>
</dbReference>
<proteinExistence type="inferred from homology"/>
<evidence type="ECO:0000256" key="7">
    <source>
        <dbReference type="ARBA" id="ARBA00022840"/>
    </source>
</evidence>
<organism evidence="16">
    <name type="scientific">Culex pipiens</name>
    <name type="common">House mosquito</name>
    <dbReference type="NCBI Taxonomy" id="7175"/>
    <lineage>
        <taxon>Eukaryota</taxon>
        <taxon>Metazoa</taxon>
        <taxon>Ecdysozoa</taxon>
        <taxon>Arthropoda</taxon>
        <taxon>Hexapoda</taxon>
        <taxon>Insecta</taxon>
        <taxon>Pterygota</taxon>
        <taxon>Neoptera</taxon>
        <taxon>Endopterygota</taxon>
        <taxon>Diptera</taxon>
        <taxon>Nematocera</taxon>
        <taxon>Culicoidea</taxon>
        <taxon>Culicidae</taxon>
        <taxon>Culicinae</taxon>
        <taxon>Culicini</taxon>
        <taxon>Culex</taxon>
        <taxon>Culex</taxon>
    </lineage>
</organism>
<dbReference type="GO" id="GO:0004674">
    <property type="term" value="F:protein serine/threonine kinase activity"/>
    <property type="evidence" value="ECO:0007669"/>
    <property type="project" value="UniProtKB-KW"/>
</dbReference>
<dbReference type="GO" id="GO:0005737">
    <property type="term" value="C:cytoplasm"/>
    <property type="evidence" value="ECO:0007669"/>
    <property type="project" value="TreeGrafter"/>
</dbReference>
<reference evidence="16" key="1">
    <citation type="submission" date="2021-05" db="EMBL/GenBank/DDBJ databases">
        <authorList>
            <person name="Alioto T."/>
            <person name="Alioto T."/>
            <person name="Gomez Garrido J."/>
        </authorList>
    </citation>
    <scope>NUCLEOTIDE SEQUENCE</scope>
</reference>
<sequence>MDNAASFSHNAEGGYGSSDRKGRYESGGGDGGGGGGSRGVKRYQHSRTIKRKDNSQYSDVLTVGTGSSGMNSQELSKQLQANLPEDMRISKLVRRLCQENDTKACLDLCGKLAVVVMEPCNSSYIRKSFDILADGLMSFLENGPKDCLEAVAEIFGMIGYVARNDFGSYRGWIVKYYKHSKRLKAPMMRALRKTIVLDTGGDLKDSVGRLLSELLKDYLEAADTAEIFMAVTDVIIEVCLRYPSYFKFHFTDIVDIVVGWHLETDQTAEVKKHCSKVLHSFRDFWNDDLEFSLNLLTQFVEDMGICGEDLEGVDPGNGAQCTASAISFSSLLDAFNTVIKCLFVSPEDVVQSVGKEIVDSSFQLIVKVSTIITRNYCLEEVLLPINECLIILLMLEPCAISVEHASILAIIRAEVSIVNQLNQNQIASLLLLLFRYVECNSSSLSTEFLHLVWDSKSCFMNLRYHHSQQVQEGLLKLYHRILSIKNVNTLQEAYKFILDDLSKAMKQLERNESTTTAIRNQAQYTINFNLLSLSTLAMANNSILVMWSLQPSILVVLLKNLRLLDLEFWADFQEVHRAILNIAYQHSIQNSNFISSSVLLRSQSFVVNSFNRMSLETTPAASTSPTSEHFRLVIEFLEKILPANVPVKHLELLLDWCYAVIGQASQYFDVLKDIPSFNAILCGICDISMRTNEQLTLKCADCLDLVSSYKALQSNVYQAIAEVCCVHMCSTSKQIRDRFSFTLGKIPLRFSLNQVSVFTGNNKQRSQHIYELQNWYVSTEGTGDIRSQYFRGMIEKIGFKRDAVNIDEFLREVFTKSWCASKSKNLQYGGMALRDLRCLIPWSQWEAAHFCVNNKLRTPIGKPQETFLKIESIIKEDARVLALKERSTVRDLSASMANQRHARILLGFLEALEKSIYNASEGSAFALPNPEKPVRTFFRVNSPTCAEWFNRIRTAVDLVALHCMEPEMVIRYSEAVLKELVAVNKVHDLIFEHTLMSLVWALLRSWESDALFGVYVWAKKITGKKYAWIKMSAEEAAGHRETATEGFQAILADPEAASLDRHIRDFIVDQITLSMIFTEHLSELYDFLVAEENSGIPRATIPLFDFTSKQIASWIYYKKTKDKNAVNMADWEQADMRTDISNNFSCHKILGSIENSLACTVMEKYAGDRERTLNVCNEVIHSALQECLLTKSKEYLFQLTVSNHFAHIASIKDHTPDDLKSFRVEKRFGSITMMRVLAWSEFFDDDHSCEEFNMDMRLDLVSVARKENNYQLCQRELEIFYKNSNLARGLNLEGQLTTALAQNRLMNLNLSYSFWDESVSRAVYEQCKWLYCQPNKKQEAIQFASVAAVKIDERLLTDGLNDLAVLRDREARFLLTIADWVQNEDAKILDAVANSPLMLLVGAIPEVKPAPDSRMVSIFSQMDIVVGKLLQASVQRCPELAKAWCQLGSWCYRWGKKMVEFNTEGNTVHKINLEEIRKILPGTSAEDLQKIAVILNQHEVISEEEEIGLNETSSTDLVESLQATVPELCHCPPEKLQSIVEIWRQTHRTVYGYYEAAAEAYFRFLQLSSSLEMESENGNSSTVTATLRLLRLIVKHALGLKEVLEEGLATTPTNPWRVITPQLFSRLNHHEPYVRKRVSELLCRVAKDAPHLIIFPTVVGGSVQEKKMDIGDISLQEIDGQPMASGNDSSGLAFCFNALLDTLSRDAPETVKQVQVLVHELRRISLLWDELWVISLQQIYSEYTKRFASFENELQKVMESGQIEQKRNLFVEKHKLLLRPLVFVLEQLHDMTSRPSETMHEKHFQDRFQKYITAMIEKFKEPLDFKKPTEGWARFKVLFGQMQQRSQRRIAVSLRLSDISPVLTKLSNTAISMPGIDSSRKQQIFIRAVDNLVQILPTKTKPKKLMFYGSNGRRYSYLFKGLEDLHLDERIMQFLSIANLMMTKSIDCNGNVTYYRAEHYSVIPLGPRSGLINWVDNTVPIFSLYKKWQQREAQQKKDKPGTISRPSELYYQKLTPLLQKHGLKTSDNRKDWPVQALKQVLTELQAETPRDLLAKELWCHSTTAAAWRQVVRNYSLSVAVMSVIGYIIGLGDRHLDNVLVKLASGEIVHIDYNVCFEKGKTLRVPEKVPFRMTPNLEEALGITGIEGTFRLACEHVLKSLKKGRETLLTLLEAFVYDPLVDWAVSEDGAGGGAAGFAVSTYGNREGFHSELRQAKKQLEREVNRDTLAIRFSEIRSEWNRNRDDVYQDLLMMQAFLRELQLSRRELIEAEKQRDSLSRQIQLIREAESLDSAIGSHSLNTLSQRYGVYRKIVEDHEAIRRIFMSKATELEKKIEDYGGFQRDVDNCKLQEYVDAIGSNTDECASSEFDQVEEFMDSSNLRDTFVMTNGFRHDLNEYLFQAMLMVKHVLETLLQYGSIAKYYPSDYVQSHPDFKYVTWCRKMVEENSPQSCQEVNRNYQQHMQRNEQHTSSQQIVSFSYQLSTIISEGTFRLSDAMNCRAQELNESTVSIDQLYENALSTINATVYGNPNGRQVLACAALKHCMDLSQNYLLMEQTASTAGDSLIDLQLNNNWFLSEFYMCSAQLNTLFQVLFEKDSAMPSSSARDCFSVGLSGLSACVAIYEQLHDMNECVTRDFLTDTLRGIISENQSVIEMISAVSNLQADIIPLADLLNELNMHLQCVVMNIPSGHVNALAVVDGLRRNMSALGDRYQLQTVPSEGGRLYLKLYSLFNELLGKQNELMHIVYDGILTLGEVDLVEQVKESKDLAVLIFNKSTNNVLEAIFTVKRVQAIIEFFTSCLQMACAFKGTGLTPVATAFSDDTLVRPIRKFISDFVYHSMLGIGSTVTGMVIYGALQRLTPSQRLEQEVSMLLQMTGKERVSMGMLCEYTFNSIAFNGLEYNQANNACLNLSFAWQKMMRVKLLSERIVTEQVSLNRLQTLMVAHSWLHDVPAANGSSAGGSHGDLTMYMNRSSILIQLKSFVETLTTSKMTIQKLREEILNNTNTITHRLKWASGANPDLVPLLKSFERSSIQKRDFLNEQLLYLDIALKHCSSVLNHDVARLQMYREQEQDNEFLGLVERFRKACVKLQSCTTMVNQTEIALVELLDPEGQIDHIWLNNVKVLIEDMTDQVQSKIAALEKEVRGAQDNLHMSAHKLRTLVSSHHVLASDIRNLLKMKLKMESIPALREYLLRYKAFLETISELHSNVLSKDFTDNLVRHVVQQVQEALPNVHRIFDQLFAFEHCDEVDEQSADGGSESADRLSAEIGDSPLKRLSSVDERSSKAQQTQREQKRNAYAVSVWRRIRMKLEGRDPDPNRRCTAQEQVDWMIREAMDPDNLAVLYEGWTPWV</sequence>
<evidence type="ECO:0000259" key="13">
    <source>
        <dbReference type="PROSITE" id="PS50290"/>
    </source>
</evidence>
<keyword evidence="11" id="KW-0175">Coiled coil</keyword>
<name>A0A8D8F6N8_CULPI</name>
<dbReference type="GO" id="GO:0031932">
    <property type="term" value="C:TORC2 complex"/>
    <property type="evidence" value="ECO:0007669"/>
    <property type="project" value="TreeGrafter"/>
</dbReference>
<dbReference type="GO" id="GO:0005634">
    <property type="term" value="C:nucleus"/>
    <property type="evidence" value="ECO:0007669"/>
    <property type="project" value="TreeGrafter"/>
</dbReference>
<evidence type="ECO:0000259" key="15">
    <source>
        <dbReference type="PROSITE" id="PS51190"/>
    </source>
</evidence>
<evidence type="ECO:0000256" key="5">
    <source>
        <dbReference type="ARBA" id="ARBA00022741"/>
    </source>
</evidence>
<dbReference type="InterPro" id="IPR036940">
    <property type="entry name" value="PI3/4_kinase_cat_sf"/>
</dbReference>
<keyword evidence="5" id="KW-0547">Nucleotide-binding</keyword>
<dbReference type="SMART" id="SM01345">
    <property type="entry name" value="Rapamycin_bind"/>
    <property type="match status" value="1"/>
</dbReference>
<comment type="similarity">
    <text evidence="1">Belongs to the PI3/PI4-kinase family.</text>
</comment>
<keyword evidence="4" id="KW-0808">Transferase</keyword>
<dbReference type="PANTHER" id="PTHR11139">
    <property type="entry name" value="ATAXIA TELANGIECTASIA MUTATED ATM -RELATED"/>
    <property type="match status" value="1"/>
</dbReference>
<evidence type="ECO:0000256" key="6">
    <source>
        <dbReference type="ARBA" id="ARBA00022777"/>
    </source>
</evidence>
<dbReference type="InterPro" id="IPR003152">
    <property type="entry name" value="FATC_dom"/>
</dbReference>
<evidence type="ECO:0000256" key="4">
    <source>
        <dbReference type="ARBA" id="ARBA00022679"/>
    </source>
</evidence>
<feature type="domain" description="FATC" evidence="15">
    <location>
        <begin position="3317"/>
        <end position="3349"/>
    </location>
</feature>
<evidence type="ECO:0000256" key="11">
    <source>
        <dbReference type="SAM" id="Coils"/>
    </source>
</evidence>
<accession>A0A8D8F6N8</accession>
<feature type="coiled-coil region" evidence="11">
    <location>
        <begin position="2252"/>
        <end position="2286"/>
    </location>
</feature>
<evidence type="ECO:0000259" key="14">
    <source>
        <dbReference type="PROSITE" id="PS51189"/>
    </source>
</evidence>
<feature type="compositionally biased region" description="Basic residues" evidence="12">
    <location>
        <begin position="39"/>
        <end position="50"/>
    </location>
</feature>
<evidence type="ECO:0000256" key="1">
    <source>
        <dbReference type="ARBA" id="ARBA00011031"/>
    </source>
</evidence>
<feature type="domain" description="FAT" evidence="14">
    <location>
        <begin position="1297"/>
        <end position="1663"/>
    </location>
</feature>
<dbReference type="Gene3D" id="1.10.1070.11">
    <property type="entry name" value="Phosphatidylinositol 3-/4-kinase, catalytic domain"/>
    <property type="match status" value="1"/>
</dbReference>
<dbReference type="GO" id="GO:0000184">
    <property type="term" value="P:nuclear-transcribed mRNA catabolic process, nonsense-mediated decay"/>
    <property type="evidence" value="ECO:0007669"/>
    <property type="project" value="UniProtKB-KW"/>
</dbReference>
<comment type="catalytic activity">
    <reaction evidence="9">
        <text>L-threonyl-[protein] + ATP = O-phospho-L-threonyl-[protein] + ADP + H(+)</text>
        <dbReference type="Rhea" id="RHEA:46608"/>
        <dbReference type="Rhea" id="RHEA-COMP:11060"/>
        <dbReference type="Rhea" id="RHEA-COMP:11605"/>
        <dbReference type="ChEBI" id="CHEBI:15378"/>
        <dbReference type="ChEBI" id="CHEBI:30013"/>
        <dbReference type="ChEBI" id="CHEBI:30616"/>
        <dbReference type="ChEBI" id="CHEBI:61977"/>
        <dbReference type="ChEBI" id="CHEBI:456216"/>
        <dbReference type="EC" id="2.7.11.1"/>
    </reaction>
</comment>